<dbReference type="InterPro" id="IPR004099">
    <property type="entry name" value="Pyr_nucl-diS_OxRdtase_dimer"/>
</dbReference>
<name>A0A0R1UZC5_9LACO</name>
<evidence type="ECO:0000256" key="3">
    <source>
        <dbReference type="ARBA" id="ARBA00022630"/>
    </source>
</evidence>
<keyword evidence="5" id="KW-0560">Oxidoreductase</keyword>
<dbReference type="PRINTS" id="PR00411">
    <property type="entry name" value="PNDRDTASEI"/>
</dbReference>
<evidence type="ECO:0000313" key="11">
    <source>
        <dbReference type="Proteomes" id="UP000051166"/>
    </source>
</evidence>
<dbReference type="EMBL" id="AZFQ01000036">
    <property type="protein sequence ID" value="KRL98749.1"/>
    <property type="molecule type" value="Genomic_DNA"/>
</dbReference>
<protein>
    <submittedName>
        <fullName evidence="10">NADH oxidase</fullName>
    </submittedName>
</protein>
<keyword evidence="11" id="KW-1185">Reference proteome</keyword>
<proteinExistence type="inferred from homology"/>
<dbReference type="GO" id="GO:0016491">
    <property type="term" value="F:oxidoreductase activity"/>
    <property type="evidence" value="ECO:0007669"/>
    <property type="project" value="UniProtKB-KW"/>
</dbReference>
<dbReference type="PANTHER" id="PTHR43429:SF1">
    <property type="entry name" value="NAD(P)H SULFUR OXIDOREDUCTASE (COA-DEPENDENT)"/>
    <property type="match status" value="1"/>
</dbReference>
<dbReference type="RefSeq" id="WP_056960701.1">
    <property type="nucleotide sequence ID" value="NZ_AZFQ01000036.1"/>
</dbReference>
<dbReference type="Gene3D" id="3.50.50.60">
    <property type="entry name" value="FAD/NAD(P)-binding domain"/>
    <property type="match status" value="2"/>
</dbReference>
<feature type="domain" description="Pyridine nucleotide-disulphide oxidoreductase dimerisation" evidence="8">
    <location>
        <begin position="333"/>
        <end position="429"/>
    </location>
</feature>
<keyword evidence="4" id="KW-0274">FAD</keyword>
<evidence type="ECO:0000256" key="7">
    <source>
        <dbReference type="ARBA" id="ARBA00023284"/>
    </source>
</evidence>
<dbReference type="PATRIC" id="fig|1423801.4.peg.566"/>
<dbReference type="InterPro" id="IPR036188">
    <property type="entry name" value="FAD/NAD-bd_sf"/>
</dbReference>
<evidence type="ECO:0000259" key="9">
    <source>
        <dbReference type="Pfam" id="PF07992"/>
    </source>
</evidence>
<dbReference type="PANTHER" id="PTHR43429">
    <property type="entry name" value="PYRIDINE NUCLEOTIDE-DISULFIDE OXIDOREDUCTASE DOMAIN-CONTAINING"/>
    <property type="match status" value="1"/>
</dbReference>
<reference evidence="10 11" key="1">
    <citation type="journal article" date="2015" name="Genome Announc.">
        <title>Expanding the biotechnology potential of lactobacilli through comparative genomics of 213 strains and associated genera.</title>
        <authorList>
            <person name="Sun Z."/>
            <person name="Harris H.M."/>
            <person name="McCann A."/>
            <person name="Guo C."/>
            <person name="Argimon S."/>
            <person name="Zhang W."/>
            <person name="Yang X."/>
            <person name="Jeffery I.B."/>
            <person name="Cooney J.C."/>
            <person name="Kagawa T.F."/>
            <person name="Liu W."/>
            <person name="Song Y."/>
            <person name="Salvetti E."/>
            <person name="Wrobel A."/>
            <person name="Rasinkangas P."/>
            <person name="Parkhill J."/>
            <person name="Rea M.C."/>
            <person name="O'Sullivan O."/>
            <person name="Ritari J."/>
            <person name="Douillard F.P."/>
            <person name="Paul Ross R."/>
            <person name="Yang R."/>
            <person name="Briner A.E."/>
            <person name="Felis G.E."/>
            <person name="de Vos W.M."/>
            <person name="Barrangou R."/>
            <person name="Klaenhammer T.R."/>
            <person name="Caufield P.W."/>
            <person name="Cui Y."/>
            <person name="Zhang H."/>
            <person name="O'Toole P.W."/>
        </authorList>
    </citation>
    <scope>NUCLEOTIDE SEQUENCE [LARGE SCALE GENOMIC DNA]</scope>
    <source>
        <strain evidence="10 11">DSM 16230</strain>
    </source>
</reference>
<evidence type="ECO:0000256" key="6">
    <source>
        <dbReference type="ARBA" id="ARBA00023097"/>
    </source>
</evidence>
<keyword evidence="3" id="KW-0285">Flavoprotein</keyword>
<comment type="similarity">
    <text evidence="2">Belongs to the class-III pyridine nucleotide-disulfide oxidoreductase family.</text>
</comment>
<accession>A0A0R1UZC5</accession>
<dbReference type="STRING" id="1423801.FD50_GL000557"/>
<dbReference type="Pfam" id="PF02852">
    <property type="entry name" value="Pyr_redox_dim"/>
    <property type="match status" value="1"/>
</dbReference>
<dbReference type="InterPro" id="IPR016156">
    <property type="entry name" value="FAD/NAD-linked_Rdtase_dimer_sf"/>
</dbReference>
<sequence>MKVIIIGCTHAGLVAAQEILSTHPETQLTIYERNNNFSFSTDGIFLSLNKQVKKLENVFVSSPDKIRKLGAVVRENHTVLRVDMERHQVRAVDMKKGKVLVDHYDKLIITTGANVRLPAIAGIDNRRVLLCKNYLQAKNVYEMTKANRRIAIVGAGYAGVELAESLAQNGNEVQLFQAQKRVLNNYFDPESADLAVKLLQKHGVTVHLNTHVKEFADAGATTIRVTTESGQFVEEMAIVCTGFIPNTKLFTGQLKMERHGALILNEYLQTSHPDVYAAGDCTAVYFNPLKQTIYAPFGTNAVRQGLLVARNVFGNCEPYMGTQSTSVLPLFGYHFATTGLTLETAKRAGLNALRADYKGIWRPPYMPKTDPVTVSLVYNRDNRKILGLQLHSKQDITQAVNTVSLAIQNNNTIDDLALVDMFFQPNFSRPFNYLNLVAQNAVTQERKHGFGQPRYTHLY</sequence>
<comment type="cofactor">
    <cofactor evidence="1">
        <name>FAD</name>
        <dbReference type="ChEBI" id="CHEBI:57692"/>
    </cofactor>
</comment>
<gene>
    <name evidence="10" type="ORF">FD50_GL000557</name>
</gene>
<dbReference type="PRINTS" id="PR00368">
    <property type="entry name" value="FADPNR"/>
</dbReference>
<dbReference type="Pfam" id="PF07992">
    <property type="entry name" value="Pyr_redox_2"/>
    <property type="match status" value="1"/>
</dbReference>
<dbReference type="SUPFAM" id="SSF51905">
    <property type="entry name" value="FAD/NAD(P)-binding domain"/>
    <property type="match status" value="1"/>
</dbReference>
<dbReference type="InterPro" id="IPR023753">
    <property type="entry name" value="FAD/NAD-binding_dom"/>
</dbReference>
<organism evidence="10 11">
    <name type="scientific">Liquorilactobacillus satsumensis DSM 16230 = JCM 12392</name>
    <dbReference type="NCBI Taxonomy" id="1423801"/>
    <lineage>
        <taxon>Bacteria</taxon>
        <taxon>Bacillati</taxon>
        <taxon>Bacillota</taxon>
        <taxon>Bacilli</taxon>
        <taxon>Lactobacillales</taxon>
        <taxon>Lactobacillaceae</taxon>
        <taxon>Liquorilactobacillus</taxon>
    </lineage>
</organism>
<dbReference type="Proteomes" id="UP000051166">
    <property type="component" value="Unassembled WGS sequence"/>
</dbReference>
<keyword evidence="6" id="KW-0558">Oxidation</keyword>
<evidence type="ECO:0000256" key="1">
    <source>
        <dbReference type="ARBA" id="ARBA00001974"/>
    </source>
</evidence>
<dbReference type="OrthoDB" id="9802028at2"/>
<keyword evidence="7" id="KW-0676">Redox-active center</keyword>
<dbReference type="GeneID" id="98307990"/>
<evidence type="ECO:0000313" key="10">
    <source>
        <dbReference type="EMBL" id="KRL98749.1"/>
    </source>
</evidence>
<dbReference type="Gene3D" id="3.30.390.30">
    <property type="match status" value="1"/>
</dbReference>
<feature type="domain" description="FAD/NAD(P)-binding" evidence="9">
    <location>
        <begin position="1"/>
        <end position="291"/>
    </location>
</feature>
<dbReference type="SUPFAM" id="SSF55424">
    <property type="entry name" value="FAD/NAD-linked reductases, dimerisation (C-terminal) domain"/>
    <property type="match status" value="1"/>
</dbReference>
<comment type="caution">
    <text evidence="10">The sequence shown here is derived from an EMBL/GenBank/DDBJ whole genome shotgun (WGS) entry which is preliminary data.</text>
</comment>
<evidence type="ECO:0000256" key="4">
    <source>
        <dbReference type="ARBA" id="ARBA00022827"/>
    </source>
</evidence>
<dbReference type="InterPro" id="IPR050260">
    <property type="entry name" value="FAD-bd_OxRdtase"/>
</dbReference>
<dbReference type="AlphaFoldDB" id="A0A0R1UZC5"/>
<evidence type="ECO:0000256" key="2">
    <source>
        <dbReference type="ARBA" id="ARBA00009130"/>
    </source>
</evidence>
<evidence type="ECO:0000259" key="8">
    <source>
        <dbReference type="Pfam" id="PF02852"/>
    </source>
</evidence>
<evidence type="ECO:0000256" key="5">
    <source>
        <dbReference type="ARBA" id="ARBA00023002"/>
    </source>
</evidence>